<gene>
    <name evidence="2" type="ORF">PARMNEM_LOCUS21993</name>
</gene>
<feature type="region of interest" description="Disordered" evidence="1">
    <location>
        <begin position="649"/>
        <end position="679"/>
    </location>
</feature>
<dbReference type="PANTHER" id="PTHR46601">
    <property type="entry name" value="ULP_PROTEASE DOMAIN-CONTAINING PROTEIN"/>
    <property type="match status" value="1"/>
</dbReference>
<comment type="caution">
    <text evidence="2">The sequence shown here is derived from an EMBL/GenBank/DDBJ whole genome shotgun (WGS) entry which is preliminary data.</text>
</comment>
<keyword evidence="3" id="KW-1185">Reference proteome</keyword>
<name>A0AAV1M7N4_9NEOP</name>
<dbReference type="PANTHER" id="PTHR46601:SF2">
    <property type="entry name" value="UBIQUITIN-LIKE PROTEASE FAMILY PROFILE DOMAIN-CONTAINING PROTEIN"/>
    <property type="match status" value="1"/>
</dbReference>
<evidence type="ECO:0000313" key="3">
    <source>
        <dbReference type="Proteomes" id="UP001314205"/>
    </source>
</evidence>
<feature type="compositionally biased region" description="Basic and acidic residues" evidence="1">
    <location>
        <begin position="660"/>
        <end position="679"/>
    </location>
</feature>
<evidence type="ECO:0000256" key="1">
    <source>
        <dbReference type="SAM" id="MobiDB-lite"/>
    </source>
</evidence>
<dbReference type="AlphaFoldDB" id="A0AAV1M7N4"/>
<evidence type="ECO:0000313" key="2">
    <source>
        <dbReference type="EMBL" id="CAK1603666.1"/>
    </source>
</evidence>
<feature type="compositionally biased region" description="Basic and acidic residues" evidence="1">
    <location>
        <begin position="485"/>
        <end position="495"/>
    </location>
</feature>
<dbReference type="Proteomes" id="UP001314205">
    <property type="component" value="Unassembled WGS sequence"/>
</dbReference>
<feature type="region of interest" description="Disordered" evidence="1">
    <location>
        <begin position="485"/>
        <end position="511"/>
    </location>
</feature>
<sequence>MKTRLRTSLGFKSNFKNYLQQKTRTTALQKKIECFFNRDDVSRTTAGKKEYRTFKKVTRQKRYLLDKLIVLHRKFIAEEAQISFSTFKKYRPFYVLSPKIKDCESCACKKHSNMQFLVDELKSLKILKTDNLNEVTTDLVCDFYSKDCMYNNCNACSEIKLKVDNEALSAKVSWFTWVLKNHEYEKKREKKKIKKITKIKKEGTLQNLLEIFSAEMKQFKIHIFNFYHQYKKYKDCINNLESYEACIHIDFSENFTCKYHKEIQAMHFIKEQITLHTGVIYIKGEKKPISFCSISADNQHNPEAIWAHLDPVLQHIKSNYPNIFNIHFFSDGPTTQYRQKKNFYLFSDKVFKYGFTYYTWSFFEAAHGKGAPDGIGGAIKRTLDAKIAQGKDIPNAETAFDVLKSEDTAIKLFYIPSLNIKPLHTKLSPLPQTMKIHQLITIEKLKLKYRDLSCFCGDPRGNCKCHSPVSHSFLSTIYANEQQKKCEKKKEEKNSKNNNKTRRRCISSSTEEDEYDDSIEYAESDASVFFSDESISPDFNDDETKLITELDEKTGVLRPKIDPNKKVTLLSTIILKKPNAENNPKHERKRKIICENEDLIHKKICETTRHVTGKDDVTILSQIRKKPENTASYDLRESYLFGKEDPIKEIRSNDSNNINTDKRKIDQNRENKNDTKEEKHKIEIECTKKDESKEILNVTGEEGRKEADENKENYTIETEYNKQLESMRGQNNTGKVLQDADIYEQIEKTDLDKINKSENLKEDERFVENIEFKNEENYYKVKFLKTVKDFSDTVKFVVQRKLDIDIVTNISIVKKVNLIQREKASKEYYLSTDIDLVYFNC</sequence>
<accession>A0AAV1M7N4</accession>
<protein>
    <submittedName>
        <fullName evidence="2">Uncharacterized protein</fullName>
    </submittedName>
</protein>
<dbReference type="EMBL" id="CAVLGL010000148">
    <property type="protein sequence ID" value="CAK1603666.1"/>
    <property type="molecule type" value="Genomic_DNA"/>
</dbReference>
<reference evidence="2 3" key="1">
    <citation type="submission" date="2023-11" db="EMBL/GenBank/DDBJ databases">
        <authorList>
            <person name="Hedman E."/>
            <person name="Englund M."/>
            <person name="Stromberg M."/>
            <person name="Nyberg Akerstrom W."/>
            <person name="Nylinder S."/>
            <person name="Jareborg N."/>
            <person name="Kallberg Y."/>
            <person name="Kronander E."/>
        </authorList>
    </citation>
    <scope>NUCLEOTIDE SEQUENCE [LARGE SCALE GENOMIC DNA]</scope>
</reference>
<organism evidence="2 3">
    <name type="scientific">Parnassius mnemosyne</name>
    <name type="common">clouded apollo</name>
    <dbReference type="NCBI Taxonomy" id="213953"/>
    <lineage>
        <taxon>Eukaryota</taxon>
        <taxon>Metazoa</taxon>
        <taxon>Ecdysozoa</taxon>
        <taxon>Arthropoda</taxon>
        <taxon>Hexapoda</taxon>
        <taxon>Insecta</taxon>
        <taxon>Pterygota</taxon>
        <taxon>Neoptera</taxon>
        <taxon>Endopterygota</taxon>
        <taxon>Lepidoptera</taxon>
        <taxon>Glossata</taxon>
        <taxon>Ditrysia</taxon>
        <taxon>Papilionoidea</taxon>
        <taxon>Papilionidae</taxon>
        <taxon>Parnassiinae</taxon>
        <taxon>Parnassini</taxon>
        <taxon>Parnassius</taxon>
        <taxon>Driopa</taxon>
    </lineage>
</organism>
<proteinExistence type="predicted"/>